<dbReference type="PANTHER" id="PTHR12968">
    <property type="entry name" value="B9 DOMAIN-CONTAINING"/>
    <property type="match status" value="1"/>
</dbReference>
<dbReference type="CTD" id="54903"/>
<protein>
    <submittedName>
        <fullName evidence="7">Meckel syndrome type 1 protein</fullName>
    </submittedName>
</protein>
<keyword evidence="6" id="KW-1185">Reference proteome</keyword>
<dbReference type="PROSITE" id="PS51381">
    <property type="entry name" value="C2_B9"/>
    <property type="match status" value="1"/>
</dbReference>
<comment type="subcellular location">
    <subcellularLocation>
        <location evidence="1">Cytoplasm</location>
        <location evidence="1">Cytoskeleton</location>
        <location evidence="1">Cilium basal body</location>
    </subcellularLocation>
</comment>
<accession>A0AAJ7FI11</accession>
<organism evidence="6 7">
    <name type="scientific">Cephus cinctus</name>
    <name type="common">Wheat stem sawfly</name>
    <dbReference type="NCBI Taxonomy" id="211228"/>
    <lineage>
        <taxon>Eukaryota</taxon>
        <taxon>Metazoa</taxon>
        <taxon>Ecdysozoa</taxon>
        <taxon>Arthropoda</taxon>
        <taxon>Hexapoda</taxon>
        <taxon>Insecta</taxon>
        <taxon>Pterygota</taxon>
        <taxon>Neoptera</taxon>
        <taxon>Endopterygota</taxon>
        <taxon>Hymenoptera</taxon>
        <taxon>Cephoidea</taxon>
        <taxon>Cephidae</taxon>
        <taxon>Cephus</taxon>
    </lineage>
</organism>
<evidence type="ECO:0000256" key="2">
    <source>
        <dbReference type="ARBA" id="ARBA00022490"/>
    </source>
</evidence>
<evidence type="ECO:0000256" key="5">
    <source>
        <dbReference type="ARBA" id="ARBA00023273"/>
    </source>
</evidence>
<dbReference type="GO" id="GO:0036038">
    <property type="term" value="C:MKS complex"/>
    <property type="evidence" value="ECO:0007669"/>
    <property type="project" value="TreeGrafter"/>
</dbReference>
<dbReference type="GO" id="GO:0060271">
    <property type="term" value="P:cilium assembly"/>
    <property type="evidence" value="ECO:0007669"/>
    <property type="project" value="TreeGrafter"/>
</dbReference>
<evidence type="ECO:0000256" key="4">
    <source>
        <dbReference type="ARBA" id="ARBA00023212"/>
    </source>
</evidence>
<dbReference type="RefSeq" id="XP_015592802.1">
    <property type="nucleotide sequence ID" value="XM_015737316.2"/>
</dbReference>
<dbReference type="GeneID" id="107266636"/>
<dbReference type="Proteomes" id="UP000694920">
    <property type="component" value="Unplaced"/>
</dbReference>
<proteinExistence type="predicted"/>
<keyword evidence="2" id="KW-0963">Cytoplasm</keyword>
<dbReference type="InterPro" id="IPR010796">
    <property type="entry name" value="C2_B9-type_dom"/>
</dbReference>
<evidence type="ECO:0000313" key="7">
    <source>
        <dbReference type="RefSeq" id="XP_015592802.1"/>
    </source>
</evidence>
<reference evidence="7" key="1">
    <citation type="submission" date="2025-08" db="UniProtKB">
        <authorList>
            <consortium name="RefSeq"/>
        </authorList>
    </citation>
    <scope>IDENTIFICATION</scope>
</reference>
<evidence type="ECO:0000256" key="1">
    <source>
        <dbReference type="ARBA" id="ARBA00004120"/>
    </source>
</evidence>
<name>A0AAJ7FI11_CEPCN</name>
<dbReference type="Pfam" id="PF07162">
    <property type="entry name" value="B9-C2"/>
    <property type="match status" value="1"/>
</dbReference>
<keyword evidence="5" id="KW-0966">Cell projection</keyword>
<dbReference type="PANTHER" id="PTHR12968:SF4">
    <property type="entry name" value="TECTONIC-LIKE COMPLEX MEMBER MKS1"/>
    <property type="match status" value="1"/>
</dbReference>
<dbReference type="KEGG" id="ccin:107266636"/>
<evidence type="ECO:0000313" key="6">
    <source>
        <dbReference type="Proteomes" id="UP000694920"/>
    </source>
</evidence>
<evidence type="ECO:0000256" key="3">
    <source>
        <dbReference type="ARBA" id="ARBA00022794"/>
    </source>
</evidence>
<keyword evidence="4" id="KW-0206">Cytoskeleton</keyword>
<keyword evidence="3" id="KW-0970">Cilium biogenesis/degradation</keyword>
<dbReference type="AlphaFoldDB" id="A0AAJ7FI11"/>
<sequence>MLEKLQGKMKIAGSYRVVQPIENFKIKVKIIQQRSTLAELFENEDETRDSNFLEDEEYLFTWQEKVFAPFEASFYREEKNCVTEQQKQYHQRILEENIQGSRLFSYTQQDSYYPDDALLTTDYRSILSLRNPSALPMLRNRKPFTERYNKKILDDKPTDTRIRSNHYLYQEREIMYIMVDLTPKDEVSTNIAQSQTLLCTITYDKTHKILSVNPDFSNEQHYIVDGIGMSYDYWIEHASEKPDAEALQRERDIARHELREKQIYKEAEIFQEFELPAENILRVILNLDIISAHDFPYDALFITYVVELPTFWSTNRRETLSGRTQRSRMRKETSNFCYVAEILLDLDLNCLNDENVLPSWPTILLSVGSLDSWTRYRIEGYASFSLPPSAGTHTITLETWRPVAGLVNSLRRFFTGGTYELEDMSYCGIPSRHDKTKLEKSDLSVVPSGSVKLRMSIVHQSRSFTRERGFRRDTFERLSAGTLMSSVNNVLEQFKAARERMIRARAVFT</sequence>
<gene>
    <name evidence="7" type="primary">LOC107266636</name>
</gene>